<protein>
    <recommendedName>
        <fullName evidence="14 17">Alpha-1,3-mannosyl-glycoprotein 2-beta-N-acetylglucosaminyltransferase</fullName>
        <shortName evidence="17">GNT-I</shortName>
        <shortName evidence="17">GlcNAc-T I</shortName>
        <ecNumber evidence="14 17">2.4.1.101</ecNumber>
    </recommendedName>
    <alternativeName>
        <fullName evidence="15 17">N-glycosyl-oligosaccharide-glycoprotein N-acetylglucosaminyltransferase I</fullName>
    </alternativeName>
</protein>
<dbReference type="GO" id="GO:0006487">
    <property type="term" value="P:protein N-linked glycosylation"/>
    <property type="evidence" value="ECO:0007669"/>
    <property type="project" value="TreeGrafter"/>
</dbReference>
<proteinExistence type="inferred from homology"/>
<dbReference type="GO" id="GO:0003827">
    <property type="term" value="F:alpha-1,3-mannosylglycoprotein 2-beta-N-acetylglucosaminyltransferase activity"/>
    <property type="evidence" value="ECO:0007669"/>
    <property type="project" value="UniProtKB-UniRule"/>
</dbReference>
<evidence type="ECO:0000256" key="4">
    <source>
        <dbReference type="ARBA" id="ARBA00022676"/>
    </source>
</evidence>
<keyword evidence="18" id="KW-1185">Reference proteome</keyword>
<evidence type="ECO:0000256" key="6">
    <source>
        <dbReference type="ARBA" id="ARBA00022692"/>
    </source>
</evidence>
<dbReference type="CDD" id="cd02514">
    <property type="entry name" value="GT13_GLCNAC-TI"/>
    <property type="match status" value="1"/>
</dbReference>
<evidence type="ECO:0000256" key="1">
    <source>
        <dbReference type="ARBA" id="ARBA00004323"/>
    </source>
</evidence>
<keyword evidence="12 17" id="KW-0464">Manganese</keyword>
<feature type="transmembrane region" description="Helical" evidence="17">
    <location>
        <begin position="7"/>
        <end position="26"/>
    </location>
</feature>
<evidence type="ECO:0000256" key="5">
    <source>
        <dbReference type="ARBA" id="ARBA00022679"/>
    </source>
</evidence>
<dbReference type="InterPro" id="IPR052261">
    <property type="entry name" value="Glycosyltransferase_13"/>
</dbReference>
<dbReference type="Proteomes" id="UP000887566">
    <property type="component" value="Unplaced"/>
</dbReference>
<evidence type="ECO:0000256" key="7">
    <source>
        <dbReference type="ARBA" id="ARBA00022723"/>
    </source>
</evidence>
<dbReference type="EC" id="2.4.1.101" evidence="14 17"/>
<comment type="pathway">
    <text evidence="2 17">Protein modification; protein glycosylation.</text>
</comment>
<dbReference type="GO" id="GO:0030145">
    <property type="term" value="F:manganese ion binding"/>
    <property type="evidence" value="ECO:0007669"/>
    <property type="project" value="UniProtKB-UniRule"/>
</dbReference>
<keyword evidence="9 17" id="KW-1133">Transmembrane helix</keyword>
<keyword evidence="7 17" id="KW-0479">Metal-binding</keyword>
<evidence type="ECO:0000256" key="16">
    <source>
        <dbReference type="ARBA" id="ARBA00049421"/>
    </source>
</evidence>
<evidence type="ECO:0000256" key="3">
    <source>
        <dbReference type="ARBA" id="ARBA00006492"/>
    </source>
</evidence>
<dbReference type="AlphaFoldDB" id="A0A914WNW8"/>
<sequence>MVVPRRFLIYAVSVLIIVWTVGFWILTASSLGKGTVNGDMPTVEERANLLQSKIASVEKAIHEQVAENKRLMNLLRVHNGQVNAPQPPSLTTTKAPIPAQNINPAVPDAADDRVAILVFACNRPKAVQSHIDQILRLRPSAERFPIIVSQDCDHQETTNAIKAYGDKLTFIRQPDQSEIKPPPKLKKFVGYYKIARHYGWALNRTFFDFKYKYAILTEDDLDLAVDFFEYFSATKKLLDTDPTLWCVSAWNDNGKGDKIEDNSELLYRTDFFPGLGWMLTDRLWTELAPIWPSSFWDDWLRLPEQRKDRACIRPEVSRTSMSNNGKVGVSKGLYYDKHLRHIRLNDRFVKFSTMDLSYLVKDRYDSDFVRRVYQWPSITQGELRGGKLNNGDPLPPAVRLTYEDKNTYKVTAKEFGLMDDFRAGVPRTAYRGVVPFMFGRTRVYLAPLASWTNYDPKWS</sequence>
<dbReference type="Gene3D" id="3.10.180.20">
    <property type="entry name" value="N-Acetylglucosaminyltransferase I, Domain 2"/>
    <property type="match status" value="1"/>
</dbReference>
<evidence type="ECO:0000256" key="15">
    <source>
        <dbReference type="ARBA" id="ARBA00041712"/>
    </source>
</evidence>
<dbReference type="Pfam" id="PF03071">
    <property type="entry name" value="GNT-I"/>
    <property type="match status" value="1"/>
</dbReference>
<comment type="cofactor">
    <cofactor evidence="17">
        <name>Mn(2+)</name>
        <dbReference type="ChEBI" id="CHEBI:29035"/>
    </cofactor>
    <text evidence="17">The cofactor is mostly bound to the substrate.</text>
</comment>
<evidence type="ECO:0000256" key="2">
    <source>
        <dbReference type="ARBA" id="ARBA00004922"/>
    </source>
</evidence>
<dbReference type="Gene3D" id="3.90.550.10">
    <property type="entry name" value="Spore Coat Polysaccharide Biosynthesis Protein SpsA, Chain A"/>
    <property type="match status" value="1"/>
</dbReference>
<evidence type="ECO:0000256" key="11">
    <source>
        <dbReference type="ARBA" id="ARBA00023136"/>
    </source>
</evidence>
<dbReference type="WBParaSite" id="PSAMB.scaffold461size50299.g6263.t1">
    <property type="protein sequence ID" value="PSAMB.scaffold461size50299.g6263.t1"/>
    <property type="gene ID" value="PSAMB.scaffold461size50299.g6263"/>
</dbReference>
<evidence type="ECO:0000256" key="17">
    <source>
        <dbReference type="RuleBase" id="RU368119"/>
    </source>
</evidence>
<dbReference type="FunFam" id="3.90.550.10:FF:000055">
    <property type="entry name" value="Alpha-1,3-mannosyl-glycoprotein 2-beta-N-acetylglucosaminyltransferase"/>
    <property type="match status" value="1"/>
</dbReference>
<comment type="function">
    <text evidence="13 17">Initiates complex N-linked carbohydrate formation. Essential for the conversion of high-mannose to hybrid and complex N-glycans.</text>
</comment>
<keyword evidence="4 17" id="KW-0328">Glycosyltransferase</keyword>
<name>A0A914WNW8_9BILA</name>
<comment type="subcellular location">
    <subcellularLocation>
        <location evidence="1 17">Golgi apparatus membrane</location>
        <topology evidence="1 17">Single-pass type II membrane protein</topology>
    </subcellularLocation>
</comment>
<evidence type="ECO:0000256" key="8">
    <source>
        <dbReference type="ARBA" id="ARBA00022968"/>
    </source>
</evidence>
<dbReference type="PANTHER" id="PTHR10468:SF0">
    <property type="entry name" value="ALPHA-1,3-MANNOSYL-GLYCOPROTEIN 2-BETA-N-ACETYLGLUCOSAMINYLTRANSFERASE"/>
    <property type="match status" value="1"/>
</dbReference>
<evidence type="ECO:0000256" key="12">
    <source>
        <dbReference type="ARBA" id="ARBA00023211"/>
    </source>
</evidence>
<comment type="similarity">
    <text evidence="3 17">Belongs to the glycosyltransferase 13 family.</text>
</comment>
<keyword evidence="6 17" id="KW-0812">Transmembrane</keyword>
<keyword evidence="10 17" id="KW-0333">Golgi apparatus</keyword>
<dbReference type="InterPro" id="IPR004139">
    <property type="entry name" value="Glyco_trans_13"/>
</dbReference>
<dbReference type="GO" id="GO:0000139">
    <property type="term" value="C:Golgi membrane"/>
    <property type="evidence" value="ECO:0007669"/>
    <property type="project" value="UniProtKB-SubCell"/>
</dbReference>
<evidence type="ECO:0000313" key="18">
    <source>
        <dbReference type="Proteomes" id="UP000887566"/>
    </source>
</evidence>
<accession>A0A914WNW8</accession>
<keyword evidence="8 17" id="KW-0735">Signal-anchor</keyword>
<organism evidence="18 19">
    <name type="scientific">Plectus sambesii</name>
    <dbReference type="NCBI Taxonomy" id="2011161"/>
    <lineage>
        <taxon>Eukaryota</taxon>
        <taxon>Metazoa</taxon>
        <taxon>Ecdysozoa</taxon>
        <taxon>Nematoda</taxon>
        <taxon>Chromadorea</taxon>
        <taxon>Plectida</taxon>
        <taxon>Plectina</taxon>
        <taxon>Plectoidea</taxon>
        <taxon>Plectidae</taxon>
        <taxon>Plectus</taxon>
    </lineage>
</organism>
<comment type="catalytic activity">
    <reaction evidence="16 17">
        <text>N(4)-(alpha-D-Man-(1-&gt;3)-[alpha-D-Man-(1-&gt;3)-[alpha-D-Man-(1-&gt;6)]-alpha-D-Man-(1-&gt;6)]-beta-D-Man-(1-&gt;4)-beta-D-GlcNAc-(1-&gt;4)-beta-D-GlcNAc)-L-asparaginyl-[protein] (N-glucan mannose isomer 5A1,2) + UDP-N-acetyl-alpha-D-glucosamine = N(4)-{beta-D-GlcNAc-(1-&gt;2)-alpha-D-Man-(1-&gt;3)-[alpha-D-Man-(1-&gt;3)-[alpha-D-Man-(1-&gt;6)]-alpha-D-Man-(1-&gt;6)]-beta-D-Man-(1-&gt;4)-beta-D-GlcNAc-(1-&gt;4)-beta-D-GlcNAc}-L-asparaginyl-[protein] + UDP + H(+)</text>
        <dbReference type="Rhea" id="RHEA:11456"/>
        <dbReference type="Rhea" id="RHEA-COMP:14367"/>
        <dbReference type="Rhea" id="RHEA-COMP:14368"/>
        <dbReference type="ChEBI" id="CHEBI:15378"/>
        <dbReference type="ChEBI" id="CHEBI:57705"/>
        <dbReference type="ChEBI" id="CHEBI:58223"/>
        <dbReference type="ChEBI" id="CHEBI:59087"/>
        <dbReference type="ChEBI" id="CHEBI:60625"/>
        <dbReference type="EC" id="2.4.1.101"/>
    </reaction>
</comment>
<evidence type="ECO:0000256" key="9">
    <source>
        <dbReference type="ARBA" id="ARBA00022989"/>
    </source>
</evidence>
<keyword evidence="5" id="KW-0808">Transferase</keyword>
<dbReference type="InterPro" id="IPR029044">
    <property type="entry name" value="Nucleotide-diphossugar_trans"/>
</dbReference>
<evidence type="ECO:0000313" key="19">
    <source>
        <dbReference type="WBParaSite" id="PSAMB.scaffold461size50299.g6263.t1"/>
    </source>
</evidence>
<reference evidence="19" key="1">
    <citation type="submission" date="2022-11" db="UniProtKB">
        <authorList>
            <consortium name="WormBaseParasite"/>
        </authorList>
    </citation>
    <scope>IDENTIFICATION</scope>
</reference>
<dbReference type="SUPFAM" id="SSF53448">
    <property type="entry name" value="Nucleotide-diphospho-sugar transferases"/>
    <property type="match status" value="1"/>
</dbReference>
<evidence type="ECO:0000256" key="13">
    <source>
        <dbReference type="ARBA" id="ARBA00037706"/>
    </source>
</evidence>
<keyword evidence="11 17" id="KW-0472">Membrane</keyword>
<dbReference type="PANTHER" id="PTHR10468">
    <property type="entry name" value="PROTEIN O-LINKED-MANNOSE BETA-1,2-N-ACETYLGLUCOSAMINYLTRANSFERASE 1/ALPHA-1,3-MANNOSYL-GLYCOPROTEIN 2-BETA-N-ACETYLGLUCOSAMINYLTRANSFERASE"/>
    <property type="match status" value="1"/>
</dbReference>
<evidence type="ECO:0000256" key="14">
    <source>
        <dbReference type="ARBA" id="ARBA00038949"/>
    </source>
</evidence>
<evidence type="ECO:0000256" key="10">
    <source>
        <dbReference type="ARBA" id="ARBA00023034"/>
    </source>
</evidence>